<dbReference type="EMBL" id="KN822014">
    <property type="protein sequence ID" value="KIM67130.1"/>
    <property type="molecule type" value="Genomic_DNA"/>
</dbReference>
<dbReference type="InterPro" id="IPR052769">
    <property type="entry name" value="TPR_domain_protein"/>
</dbReference>
<reference evidence="3" key="2">
    <citation type="submission" date="2015-01" db="EMBL/GenBank/DDBJ databases">
        <title>Evolutionary Origins and Diversification of the Mycorrhizal Mutualists.</title>
        <authorList>
            <consortium name="DOE Joint Genome Institute"/>
            <consortium name="Mycorrhizal Genomics Consortium"/>
            <person name="Kohler A."/>
            <person name="Kuo A."/>
            <person name="Nagy L.G."/>
            <person name="Floudas D."/>
            <person name="Copeland A."/>
            <person name="Barry K.W."/>
            <person name="Cichocki N."/>
            <person name="Veneault-Fourrey C."/>
            <person name="LaButti K."/>
            <person name="Lindquist E.A."/>
            <person name="Lipzen A."/>
            <person name="Lundell T."/>
            <person name="Morin E."/>
            <person name="Murat C."/>
            <person name="Riley R."/>
            <person name="Ohm R."/>
            <person name="Sun H."/>
            <person name="Tunlid A."/>
            <person name="Henrissat B."/>
            <person name="Grigoriev I.V."/>
            <person name="Hibbett D.S."/>
            <person name="Martin F."/>
        </authorList>
    </citation>
    <scope>NUCLEOTIDE SEQUENCE [LARGE SCALE GENOMIC DNA]</scope>
    <source>
        <strain evidence="3">Foug A</strain>
    </source>
</reference>
<dbReference type="OrthoDB" id="1872379at2759"/>
<name>A0A0C3E2Y1_9AGAM</name>
<evidence type="ECO:0008006" key="4">
    <source>
        <dbReference type="Google" id="ProtNLM"/>
    </source>
</evidence>
<evidence type="ECO:0000313" key="3">
    <source>
        <dbReference type="Proteomes" id="UP000053989"/>
    </source>
</evidence>
<organism evidence="2 3">
    <name type="scientific">Scleroderma citrinum Foug A</name>
    <dbReference type="NCBI Taxonomy" id="1036808"/>
    <lineage>
        <taxon>Eukaryota</taxon>
        <taxon>Fungi</taxon>
        <taxon>Dikarya</taxon>
        <taxon>Basidiomycota</taxon>
        <taxon>Agaricomycotina</taxon>
        <taxon>Agaricomycetes</taxon>
        <taxon>Agaricomycetidae</taxon>
        <taxon>Boletales</taxon>
        <taxon>Sclerodermatineae</taxon>
        <taxon>Sclerodermataceae</taxon>
        <taxon>Scleroderma</taxon>
    </lineage>
</organism>
<dbReference type="Gene3D" id="1.25.40.10">
    <property type="entry name" value="Tetratricopeptide repeat domain"/>
    <property type="match status" value="1"/>
</dbReference>
<gene>
    <name evidence="2" type="ORF">SCLCIDRAFT_1210614</name>
</gene>
<accession>A0A0C3E2Y1</accession>
<dbReference type="PANTHER" id="PTHR46014:SF1">
    <property type="entry name" value="TETRATRICOPEPTIDE REPEAT PROTEIN 1"/>
    <property type="match status" value="1"/>
</dbReference>
<feature type="region of interest" description="Disordered" evidence="1">
    <location>
        <begin position="1"/>
        <end position="23"/>
    </location>
</feature>
<reference evidence="2 3" key="1">
    <citation type="submission" date="2014-04" db="EMBL/GenBank/DDBJ databases">
        <authorList>
            <consortium name="DOE Joint Genome Institute"/>
            <person name="Kuo A."/>
            <person name="Kohler A."/>
            <person name="Nagy L.G."/>
            <person name="Floudas D."/>
            <person name="Copeland A."/>
            <person name="Barry K.W."/>
            <person name="Cichocki N."/>
            <person name="Veneault-Fourrey C."/>
            <person name="LaButti K."/>
            <person name="Lindquist E.A."/>
            <person name="Lipzen A."/>
            <person name="Lundell T."/>
            <person name="Morin E."/>
            <person name="Murat C."/>
            <person name="Sun H."/>
            <person name="Tunlid A."/>
            <person name="Henrissat B."/>
            <person name="Grigoriev I.V."/>
            <person name="Hibbett D.S."/>
            <person name="Martin F."/>
            <person name="Nordberg H.P."/>
            <person name="Cantor M.N."/>
            <person name="Hua S.X."/>
        </authorList>
    </citation>
    <scope>NUCLEOTIDE SEQUENCE [LARGE SCALE GENOMIC DNA]</scope>
    <source>
        <strain evidence="2 3">Foug A</strain>
    </source>
</reference>
<evidence type="ECO:0000313" key="2">
    <source>
        <dbReference type="EMBL" id="KIM67130.1"/>
    </source>
</evidence>
<dbReference type="STRING" id="1036808.A0A0C3E2Y1"/>
<dbReference type="InParanoid" id="A0A0C3E2Y1"/>
<keyword evidence="3" id="KW-1185">Reference proteome</keyword>
<protein>
    <recommendedName>
        <fullName evidence="4">TPR-like protein</fullName>
    </recommendedName>
</protein>
<dbReference type="PANTHER" id="PTHR46014">
    <property type="entry name" value="TETRATRICOPEPTIDE REPEAT PROTEIN 1"/>
    <property type="match status" value="1"/>
</dbReference>
<evidence type="ECO:0000256" key="1">
    <source>
        <dbReference type="SAM" id="MobiDB-lite"/>
    </source>
</evidence>
<dbReference type="SUPFAM" id="SSF48452">
    <property type="entry name" value="TPR-like"/>
    <property type="match status" value="1"/>
</dbReference>
<dbReference type="Proteomes" id="UP000053989">
    <property type="component" value="Unassembled WGS sequence"/>
</dbReference>
<feature type="region of interest" description="Disordered" evidence="1">
    <location>
        <begin position="58"/>
        <end position="104"/>
    </location>
</feature>
<dbReference type="AlphaFoldDB" id="A0A0C3E2Y1"/>
<dbReference type="InterPro" id="IPR011990">
    <property type="entry name" value="TPR-like_helical_dom_sf"/>
</dbReference>
<sequence length="248" mass="27070">MAETSERPPSPSPDTSSGAPQVTKECLEKVDELKLEGNGLFKAGSWTEALVAYRTALGHLPPRKRTLNQSADRDLSAATDDTEAPADEHESPQNEPEPPSMLESECSKARAILNANIAACLIKLNDNQGVIDACTRALEDDPHYIKALQRRAAASENIDSWSSLARAQDDYKLLLELFPSDSPEVARTKKALQALEPRVQAAQKRETTEMIDKLKGLGNSILGRFGLSTDNFKFEPNGQGGYSMNFAQ</sequence>
<proteinExistence type="predicted"/>
<dbReference type="HOGENOM" id="CLU_058463_0_0_1"/>